<dbReference type="Proteomes" id="UP000244223">
    <property type="component" value="Unassembled WGS sequence"/>
</dbReference>
<organism evidence="1 2">
    <name type="scientific">Agitococcus lubricus</name>
    <dbReference type="NCBI Taxonomy" id="1077255"/>
    <lineage>
        <taxon>Bacteria</taxon>
        <taxon>Pseudomonadati</taxon>
        <taxon>Pseudomonadota</taxon>
        <taxon>Gammaproteobacteria</taxon>
        <taxon>Moraxellales</taxon>
        <taxon>Moraxellaceae</taxon>
        <taxon>Agitococcus</taxon>
    </lineage>
</organism>
<evidence type="ECO:0000313" key="1">
    <source>
        <dbReference type="EMBL" id="PTQ89474.1"/>
    </source>
</evidence>
<comment type="caution">
    <text evidence="1">The sequence shown here is derived from an EMBL/GenBank/DDBJ whole genome shotgun (WGS) entry which is preliminary data.</text>
</comment>
<reference evidence="1 2" key="1">
    <citation type="submission" date="2018-04" db="EMBL/GenBank/DDBJ databases">
        <title>Genomic Encyclopedia of Archaeal and Bacterial Type Strains, Phase II (KMG-II): from individual species to whole genera.</title>
        <authorList>
            <person name="Goeker M."/>
        </authorList>
    </citation>
    <scope>NUCLEOTIDE SEQUENCE [LARGE SCALE GENOMIC DNA]</scope>
    <source>
        <strain evidence="1 2">DSM 5822</strain>
    </source>
</reference>
<gene>
    <name evidence="1" type="ORF">C8N29_1065</name>
</gene>
<protein>
    <submittedName>
        <fullName evidence="1">Uncharacterized protein</fullName>
    </submittedName>
</protein>
<proteinExistence type="predicted"/>
<evidence type="ECO:0000313" key="2">
    <source>
        <dbReference type="Proteomes" id="UP000244223"/>
    </source>
</evidence>
<name>A0A2T5IZR3_9GAMM</name>
<dbReference type="AlphaFoldDB" id="A0A2T5IZR3"/>
<dbReference type="EMBL" id="QAON01000006">
    <property type="protein sequence ID" value="PTQ89474.1"/>
    <property type="molecule type" value="Genomic_DNA"/>
</dbReference>
<sequence>MSDGMSEGVTDGFIDVNDCPPWDIWIGYIAVNRNRYVLSWIPNQLIGLVEEAIFVNCSGSLYWLEDCDEIWANELRLLLSKH</sequence>
<accession>A0A2T5IZR3</accession>
<keyword evidence="2" id="KW-1185">Reference proteome</keyword>